<dbReference type="InParanoid" id="C1GGD6"/>
<dbReference type="EMBL" id="KN275964">
    <property type="protein sequence ID" value="EEH50294.2"/>
    <property type="molecule type" value="Genomic_DNA"/>
</dbReference>
<sequence>MLFAAIKKAPENRIAASLHPLLAIGSRSPRGFTAGSTKVISCRVAWKRIFQSGGAGQVEMTSDRTAFCVVPGTSITHMQHTRKHHQDERQARFAMKYEWQRIRRGCKCYKDGGT</sequence>
<dbReference type="RefSeq" id="XP_010761711.1">
    <property type="nucleotide sequence ID" value="XM_010763409.1"/>
</dbReference>
<dbReference type="GeneID" id="22585112"/>
<dbReference type="KEGG" id="pbn:PADG_06373"/>
<evidence type="ECO:0000313" key="1">
    <source>
        <dbReference type="EMBL" id="EEH50294.2"/>
    </source>
</evidence>
<dbReference type="VEuPathDB" id="FungiDB:PADG_06373"/>
<dbReference type="HOGENOM" id="CLU_2121798_0_0_1"/>
<gene>
    <name evidence="1" type="ORF">PADG_06373</name>
</gene>
<dbReference type="Proteomes" id="UP000001628">
    <property type="component" value="Unassembled WGS sequence"/>
</dbReference>
<reference evidence="1 2" key="1">
    <citation type="journal article" date="2011" name="PLoS Genet.">
        <title>Comparative genomic analysis of human fungal pathogens causing paracoccidioidomycosis.</title>
        <authorList>
            <person name="Desjardins C.A."/>
            <person name="Champion M.D."/>
            <person name="Holder J.W."/>
            <person name="Muszewska A."/>
            <person name="Goldberg J."/>
            <person name="Bailao A.M."/>
            <person name="Brigido M.M."/>
            <person name="Ferreira M.E."/>
            <person name="Garcia A.M."/>
            <person name="Grynberg M."/>
            <person name="Gujja S."/>
            <person name="Heiman D.I."/>
            <person name="Henn M.R."/>
            <person name="Kodira C.D."/>
            <person name="Leon-Narvaez H."/>
            <person name="Longo L.V."/>
            <person name="Ma L.J."/>
            <person name="Malavazi I."/>
            <person name="Matsuo A.L."/>
            <person name="Morais F.V."/>
            <person name="Pereira M."/>
            <person name="Rodriguez-Brito S."/>
            <person name="Sakthikumar S."/>
            <person name="Salem-Izacc S.M."/>
            <person name="Sykes S.M."/>
            <person name="Teixeira M.M."/>
            <person name="Vallejo M.C."/>
            <person name="Walter M.E."/>
            <person name="Yandava C."/>
            <person name="Young S."/>
            <person name="Zeng Q."/>
            <person name="Zucker J."/>
            <person name="Felipe M.S."/>
            <person name="Goldman G.H."/>
            <person name="Haas B.J."/>
            <person name="McEwen J.G."/>
            <person name="Nino-Vega G."/>
            <person name="Puccia R."/>
            <person name="San-Blas G."/>
            <person name="Soares C.M."/>
            <person name="Birren B.W."/>
            <person name="Cuomo C.A."/>
        </authorList>
    </citation>
    <scope>NUCLEOTIDE SEQUENCE [LARGE SCALE GENOMIC DNA]</scope>
    <source>
        <strain evidence="1 2">Pb18</strain>
    </source>
</reference>
<organism evidence="1 2">
    <name type="scientific">Paracoccidioides brasiliensis (strain Pb18)</name>
    <dbReference type="NCBI Taxonomy" id="502780"/>
    <lineage>
        <taxon>Eukaryota</taxon>
        <taxon>Fungi</taxon>
        <taxon>Dikarya</taxon>
        <taxon>Ascomycota</taxon>
        <taxon>Pezizomycotina</taxon>
        <taxon>Eurotiomycetes</taxon>
        <taxon>Eurotiomycetidae</taxon>
        <taxon>Onygenales</taxon>
        <taxon>Ajellomycetaceae</taxon>
        <taxon>Paracoccidioides</taxon>
    </lineage>
</organism>
<name>C1GGD6_PARBD</name>
<protein>
    <submittedName>
        <fullName evidence="1">Uncharacterized protein</fullName>
    </submittedName>
</protein>
<accession>C1GGD6</accession>
<dbReference type="AlphaFoldDB" id="C1GGD6"/>
<evidence type="ECO:0000313" key="2">
    <source>
        <dbReference type="Proteomes" id="UP000001628"/>
    </source>
</evidence>
<keyword evidence="2" id="KW-1185">Reference proteome</keyword>
<proteinExistence type="predicted"/>